<feature type="transmembrane region" description="Helical" evidence="7">
    <location>
        <begin position="344"/>
        <end position="363"/>
    </location>
</feature>
<dbReference type="Pfam" id="PF00209">
    <property type="entry name" value="SNF"/>
    <property type="match status" value="2"/>
</dbReference>
<evidence type="ECO:0000256" key="2">
    <source>
        <dbReference type="ARBA" id="ARBA00022448"/>
    </source>
</evidence>
<dbReference type="AlphaFoldDB" id="A0A419WNI5"/>
<dbReference type="NCBIfam" id="NF037979">
    <property type="entry name" value="Na_transp"/>
    <property type="match status" value="1"/>
</dbReference>
<keyword evidence="2 6" id="KW-0813">Transport</keyword>
<keyword evidence="4 7" id="KW-1133">Transmembrane helix</keyword>
<evidence type="ECO:0000256" key="7">
    <source>
        <dbReference type="SAM" id="Phobius"/>
    </source>
</evidence>
<dbReference type="GO" id="GO:0016020">
    <property type="term" value="C:membrane"/>
    <property type="evidence" value="ECO:0007669"/>
    <property type="project" value="UniProtKB-SubCell"/>
</dbReference>
<keyword evidence="6" id="KW-0769">Symport</keyword>
<dbReference type="InterPro" id="IPR037272">
    <property type="entry name" value="SNS_sf"/>
</dbReference>
<feature type="transmembrane region" description="Helical" evidence="7">
    <location>
        <begin position="90"/>
        <end position="111"/>
    </location>
</feature>
<keyword evidence="3 6" id="KW-0812">Transmembrane</keyword>
<feature type="transmembrane region" description="Helical" evidence="7">
    <location>
        <begin position="147"/>
        <end position="165"/>
    </location>
</feature>
<dbReference type="RefSeq" id="WP_120241609.1">
    <property type="nucleotide sequence ID" value="NZ_RAPQ01000012.1"/>
</dbReference>
<dbReference type="InterPro" id="IPR000175">
    <property type="entry name" value="Na/ntran_symport"/>
</dbReference>
<evidence type="ECO:0000256" key="4">
    <source>
        <dbReference type="ARBA" id="ARBA00022989"/>
    </source>
</evidence>
<evidence type="ECO:0000256" key="1">
    <source>
        <dbReference type="ARBA" id="ARBA00004141"/>
    </source>
</evidence>
<protein>
    <recommendedName>
        <fullName evidence="6">Transporter</fullName>
    </recommendedName>
</protein>
<sequence length="452" mass="48707">MSISNPSGRDVFSSKFGVIAAAAGSAVGLGNIWRFPYVAGENGGGAFLLIYLAFIIAIGLPVMLSELLIGRKAQKNAFGSFRKLAPESMWSLVGLMGVVAAFLILAFYSTISGWTLEYLYQAISNGFAHGDTKTMFDNFKQGTFRPLMWQMIFMVLTAWIVFSGVKNGIEKYAKILMPLLFVLILAMCVRSLSLPGSSAGLDFLFKPDFSKISMGVILEALGQAAFSLSIGMGALITYGSYIQKQNNLGKTAVQVTVADTIIAILSGVMIFPAVFALGFQPDSGAGLVFEVLPKLFLEMPGGYFFSILFFFLLSVAALTSTISVLEVVVAYFSEELNISRKKATVVGAASISVLGVFATLSFGDLSGVHILGQSIFGIMEYTAANVLLPLGALLIVIFVGWKLKQAIVREELSNENTLRVKYFKVFFFIVKWLAPIAIAAVFLNGIGLLKLG</sequence>
<dbReference type="PRINTS" id="PR00176">
    <property type="entry name" value="NANEUSMPORT"/>
</dbReference>
<reference evidence="8 9" key="1">
    <citation type="submission" date="2018-09" db="EMBL/GenBank/DDBJ databases">
        <title>Genomic Encyclopedia of Archaeal and Bacterial Type Strains, Phase II (KMG-II): from individual species to whole genera.</title>
        <authorList>
            <person name="Goeker M."/>
        </authorList>
    </citation>
    <scope>NUCLEOTIDE SEQUENCE [LARGE SCALE GENOMIC DNA]</scope>
    <source>
        <strain evidence="8 9">DSM 21950</strain>
    </source>
</reference>
<organism evidence="8 9">
    <name type="scientific">Marinifilum flexuosum</name>
    <dbReference type="NCBI Taxonomy" id="1117708"/>
    <lineage>
        <taxon>Bacteria</taxon>
        <taxon>Pseudomonadati</taxon>
        <taxon>Bacteroidota</taxon>
        <taxon>Bacteroidia</taxon>
        <taxon>Marinilabiliales</taxon>
        <taxon>Marinifilaceae</taxon>
    </lineage>
</organism>
<dbReference type="CDD" id="cd10336">
    <property type="entry name" value="SLC6sbd_Tyt1-Like"/>
    <property type="match status" value="1"/>
</dbReference>
<feature type="transmembrane region" description="Helical" evidence="7">
    <location>
        <begin position="45"/>
        <end position="69"/>
    </location>
</feature>
<feature type="transmembrane region" description="Helical" evidence="7">
    <location>
        <begin position="212"/>
        <end position="236"/>
    </location>
</feature>
<evidence type="ECO:0000256" key="6">
    <source>
        <dbReference type="RuleBase" id="RU003732"/>
    </source>
</evidence>
<comment type="similarity">
    <text evidence="6">Belongs to the sodium:neurotransmitter symporter (SNF) (TC 2.A.22) family.</text>
</comment>
<evidence type="ECO:0000256" key="3">
    <source>
        <dbReference type="ARBA" id="ARBA00022692"/>
    </source>
</evidence>
<feature type="transmembrane region" description="Helical" evidence="7">
    <location>
        <begin position="422"/>
        <end position="443"/>
    </location>
</feature>
<evidence type="ECO:0000313" key="9">
    <source>
        <dbReference type="Proteomes" id="UP000284531"/>
    </source>
</evidence>
<comment type="caution">
    <text evidence="8">The sequence shown here is derived from an EMBL/GenBank/DDBJ whole genome shotgun (WGS) entry which is preliminary data.</text>
</comment>
<feature type="transmembrane region" description="Helical" evidence="7">
    <location>
        <begin position="303"/>
        <end position="332"/>
    </location>
</feature>
<keyword evidence="5 7" id="KW-0472">Membrane</keyword>
<evidence type="ECO:0000256" key="5">
    <source>
        <dbReference type="ARBA" id="ARBA00023136"/>
    </source>
</evidence>
<gene>
    <name evidence="8" type="ORF">BXY64_3923</name>
</gene>
<dbReference type="OrthoDB" id="9762833at2"/>
<feature type="transmembrane region" description="Helical" evidence="7">
    <location>
        <begin position="257"/>
        <end position="279"/>
    </location>
</feature>
<evidence type="ECO:0000313" key="8">
    <source>
        <dbReference type="EMBL" id="RKD96966.1"/>
    </source>
</evidence>
<dbReference type="EMBL" id="RAPQ01000012">
    <property type="protein sequence ID" value="RKD96966.1"/>
    <property type="molecule type" value="Genomic_DNA"/>
</dbReference>
<keyword evidence="9" id="KW-1185">Reference proteome</keyword>
<dbReference type="Proteomes" id="UP000284531">
    <property type="component" value="Unassembled WGS sequence"/>
</dbReference>
<dbReference type="InterPro" id="IPR047218">
    <property type="entry name" value="YocR/YhdH-like"/>
</dbReference>
<accession>A0A419WNI5</accession>
<name>A0A419WNI5_9BACT</name>
<dbReference type="GO" id="GO:0015293">
    <property type="term" value="F:symporter activity"/>
    <property type="evidence" value="ECO:0007669"/>
    <property type="project" value="UniProtKB-KW"/>
</dbReference>
<dbReference type="PROSITE" id="PS00610">
    <property type="entry name" value="NA_NEUROTRAN_SYMP_1"/>
    <property type="match status" value="1"/>
</dbReference>
<dbReference type="PROSITE" id="PS50267">
    <property type="entry name" value="NA_NEUROTRAN_SYMP_3"/>
    <property type="match status" value="1"/>
</dbReference>
<dbReference type="PANTHER" id="PTHR42948">
    <property type="entry name" value="TRANSPORTER"/>
    <property type="match status" value="1"/>
</dbReference>
<dbReference type="PANTHER" id="PTHR42948:SF1">
    <property type="entry name" value="TRANSPORTER"/>
    <property type="match status" value="1"/>
</dbReference>
<dbReference type="SUPFAM" id="SSF161070">
    <property type="entry name" value="SNF-like"/>
    <property type="match status" value="1"/>
</dbReference>
<feature type="transmembrane region" description="Helical" evidence="7">
    <location>
        <begin position="12"/>
        <end position="33"/>
    </location>
</feature>
<comment type="subcellular location">
    <subcellularLocation>
        <location evidence="1">Membrane</location>
        <topology evidence="1">Multi-pass membrane protein</topology>
    </subcellularLocation>
</comment>
<feature type="transmembrane region" description="Helical" evidence="7">
    <location>
        <begin position="383"/>
        <end position="401"/>
    </location>
</feature>
<feature type="transmembrane region" description="Helical" evidence="7">
    <location>
        <begin position="172"/>
        <end position="192"/>
    </location>
</feature>
<proteinExistence type="inferred from homology"/>